<evidence type="ECO:0000313" key="3">
    <source>
        <dbReference type="Proteomes" id="UP000199518"/>
    </source>
</evidence>
<dbReference type="RefSeq" id="WP_092050072.1">
    <property type="nucleotide sequence ID" value="NZ_FOQD01000007.1"/>
</dbReference>
<keyword evidence="3" id="KW-1185">Reference proteome</keyword>
<proteinExistence type="predicted"/>
<organism evidence="2 3">
    <name type="scientific">Planctomicrobium piriforme</name>
    <dbReference type="NCBI Taxonomy" id="1576369"/>
    <lineage>
        <taxon>Bacteria</taxon>
        <taxon>Pseudomonadati</taxon>
        <taxon>Planctomycetota</taxon>
        <taxon>Planctomycetia</taxon>
        <taxon>Planctomycetales</taxon>
        <taxon>Planctomycetaceae</taxon>
        <taxon>Planctomicrobium</taxon>
    </lineage>
</organism>
<sequence length="370" mass="40268">MPHSVEIPSLANFSRRDFLAVGGAGVVGLSLRDALAARPGKTGAVIQIVLNGGASHLETFDPKPHAPREIRGPLHSIQTRIPSVRFSECLPRLAERADQLVIVRSLFHDAAPIHRTGLQLLQAGSLVTRKKSPPQIGLVLEQSLKPRRRAAVSVELGRDIDAEEAQHLTRPEDLRDRGQPVPDFNDASPRARDAYGATRFGEQLWTAARLIERGSQYLLVNTFDQIEGQRTWDAHGDPQIGPATVFDYRDSLGPQFDLALAALIDDLQSSGLWQQTLIICAGEMGRTPKVNEEGGRDHWTRAWSGLLAGGMLSGGQVIGETDEHGEEVLSDPMPVSQLPFMALQFLGLNSETHAESLATTRLAPPLAEKA</sequence>
<dbReference type="EMBL" id="FOQD01000007">
    <property type="protein sequence ID" value="SFI28625.1"/>
    <property type="molecule type" value="Genomic_DNA"/>
</dbReference>
<dbReference type="PROSITE" id="PS51318">
    <property type="entry name" value="TAT"/>
    <property type="match status" value="1"/>
</dbReference>
<reference evidence="3" key="1">
    <citation type="submission" date="2016-10" db="EMBL/GenBank/DDBJ databases">
        <authorList>
            <person name="Varghese N."/>
            <person name="Submissions S."/>
        </authorList>
    </citation>
    <scope>NUCLEOTIDE SEQUENCE [LARGE SCALE GENOMIC DNA]</scope>
    <source>
        <strain evidence="3">DSM 26348</strain>
    </source>
</reference>
<gene>
    <name evidence="2" type="ORF">SAMN05421753_107184</name>
</gene>
<dbReference type="AlphaFoldDB" id="A0A1I3GYM5"/>
<evidence type="ECO:0000256" key="1">
    <source>
        <dbReference type="SAM" id="MobiDB-lite"/>
    </source>
</evidence>
<protein>
    <recommendedName>
        <fullName evidence="4">Tat (Twin-arginine translocation) pathway signal sequence</fullName>
    </recommendedName>
</protein>
<dbReference type="Proteomes" id="UP000199518">
    <property type="component" value="Unassembled WGS sequence"/>
</dbReference>
<dbReference type="InterPro" id="IPR006311">
    <property type="entry name" value="TAT_signal"/>
</dbReference>
<dbReference type="STRING" id="1576369.SAMN05421753_107184"/>
<feature type="compositionally biased region" description="Basic and acidic residues" evidence="1">
    <location>
        <begin position="162"/>
        <end position="178"/>
    </location>
</feature>
<dbReference type="InterPro" id="IPR017850">
    <property type="entry name" value="Alkaline_phosphatase_core_sf"/>
</dbReference>
<evidence type="ECO:0000313" key="2">
    <source>
        <dbReference type="EMBL" id="SFI28625.1"/>
    </source>
</evidence>
<accession>A0A1I3GYM5</accession>
<dbReference type="Pfam" id="PF07394">
    <property type="entry name" value="DUF1501"/>
    <property type="match status" value="2"/>
</dbReference>
<dbReference type="InterPro" id="IPR010869">
    <property type="entry name" value="DUF1501"/>
</dbReference>
<dbReference type="OrthoDB" id="127333at2"/>
<dbReference type="PANTHER" id="PTHR43737">
    <property type="entry name" value="BLL7424 PROTEIN"/>
    <property type="match status" value="1"/>
</dbReference>
<dbReference type="PANTHER" id="PTHR43737:SF1">
    <property type="entry name" value="DUF1501 DOMAIN-CONTAINING PROTEIN"/>
    <property type="match status" value="1"/>
</dbReference>
<feature type="region of interest" description="Disordered" evidence="1">
    <location>
        <begin position="162"/>
        <end position="192"/>
    </location>
</feature>
<evidence type="ECO:0008006" key="4">
    <source>
        <dbReference type="Google" id="ProtNLM"/>
    </source>
</evidence>
<name>A0A1I3GYM5_9PLAN</name>
<dbReference type="SUPFAM" id="SSF53649">
    <property type="entry name" value="Alkaline phosphatase-like"/>
    <property type="match status" value="1"/>
</dbReference>